<dbReference type="EMBL" id="CP003388">
    <property type="protein sequence ID" value="AFD56215.1"/>
    <property type="molecule type" value="Genomic_DNA"/>
</dbReference>
<evidence type="ECO:0000313" key="2">
    <source>
        <dbReference type="Proteomes" id="UP000010093"/>
    </source>
</evidence>
<dbReference type="KEGG" id="rai:RA0C_1315"/>
<accession>H8MAU4</accession>
<dbReference type="HOGENOM" id="CLU_3103310_0_0_10"/>
<evidence type="ECO:0000313" key="1">
    <source>
        <dbReference type="EMBL" id="AFD56215.1"/>
    </source>
</evidence>
<name>H8MAU4_RIEAD</name>
<organism evidence="1 2">
    <name type="scientific">Riemerella anatipestifer (strain ATCC 11845 / DSM 15868 / JCM 9532 / NCTC 11014)</name>
    <dbReference type="NCBI Taxonomy" id="693978"/>
    <lineage>
        <taxon>Bacteria</taxon>
        <taxon>Pseudomonadati</taxon>
        <taxon>Bacteroidota</taxon>
        <taxon>Flavobacteriia</taxon>
        <taxon>Flavobacteriales</taxon>
        <taxon>Weeksellaceae</taxon>
        <taxon>Riemerella</taxon>
    </lineage>
</organism>
<protein>
    <submittedName>
        <fullName evidence="1">Uncharacterized protein</fullName>
    </submittedName>
</protein>
<gene>
    <name evidence="1" type="ORF">RA0C_1315</name>
</gene>
<dbReference type="Proteomes" id="UP000010093">
    <property type="component" value="Chromosome"/>
</dbReference>
<sequence>MVKYSIFSIFSFLFKETWLFLQSTKLIKLTKSIKKFFIKTSFHFVNSQFLS</sequence>
<proteinExistence type="predicted"/>
<dbReference type="AlphaFoldDB" id="H8MAU4"/>
<reference evidence="1 2" key="1">
    <citation type="journal article" date="2012" name="J. Bacteriol.">
        <title>Complete genome sequence of Riemerella anatipestifer reference strain.</title>
        <authorList>
            <person name="Wang X."/>
            <person name="Zhu D."/>
            <person name="Wang M."/>
            <person name="Cheng A."/>
            <person name="Jia R."/>
            <person name="Zhou Y."/>
            <person name="Chen Z."/>
            <person name="Luo Q."/>
            <person name="Liu F."/>
            <person name="Wang Y."/>
            <person name="Chen X.Y."/>
        </authorList>
    </citation>
    <scope>NUCLEOTIDE SEQUENCE [LARGE SCALE GENOMIC DNA]</scope>
    <source>
        <strain evidence="2">DSM 15868</strain>
    </source>
</reference>